<dbReference type="Gene3D" id="3.40.395.10">
    <property type="entry name" value="Adenoviral Proteinase, Chain A"/>
    <property type="match status" value="1"/>
</dbReference>
<reference evidence="7" key="1">
    <citation type="journal article" date="2018" name="Nat. Microbiol.">
        <title>Leveraging single-cell genomics to expand the fungal tree of life.</title>
        <authorList>
            <person name="Ahrendt S.R."/>
            <person name="Quandt C.A."/>
            <person name="Ciobanu D."/>
            <person name="Clum A."/>
            <person name="Salamov A."/>
            <person name="Andreopoulos B."/>
            <person name="Cheng J.F."/>
            <person name="Woyke T."/>
            <person name="Pelin A."/>
            <person name="Henrissat B."/>
            <person name="Reynolds N.K."/>
            <person name="Benny G.L."/>
            <person name="Smith M.E."/>
            <person name="James T.Y."/>
            <person name="Grigoriev I.V."/>
        </authorList>
    </citation>
    <scope>NUCLEOTIDE SEQUENCE [LARGE SCALE GENOMIC DNA]</scope>
</reference>
<protein>
    <recommendedName>
        <fullName evidence="5">Ubiquitin-like protease family profile domain-containing protein</fullName>
    </recommendedName>
</protein>
<evidence type="ECO:0000313" key="7">
    <source>
        <dbReference type="Proteomes" id="UP000267251"/>
    </source>
</evidence>
<keyword evidence="3" id="KW-0378">Hydrolase</keyword>
<dbReference type="OrthoDB" id="1939479at2759"/>
<name>A0A4P9Y7M8_9FUNG</name>
<dbReference type="GO" id="GO:0016929">
    <property type="term" value="F:deSUMOylase activity"/>
    <property type="evidence" value="ECO:0007669"/>
    <property type="project" value="TreeGrafter"/>
</dbReference>
<keyword evidence="2" id="KW-0645">Protease</keyword>
<sequence>VVVDKFNIEIAREDLQTLAPRQWLNDEIVNFYLQLVAERAKTQSEALFIASPSASSATSTPTFPKVHCFNTFFRKKLIDKGYAGVKKWTKKVDIFAQELILIPCHLGMHWTLAAIHVPDKIIAYYDSMHKEDHTTVTALSDYLAEEHLEKKKEPLDMSQWRIVFEMDCPAQMNGYDCGVFTIMAAEFLSRNAPLTYAQQDMQMLRRKIILEISEGKLVP</sequence>
<organism evidence="6 7">
    <name type="scientific">Piptocephalis cylindrospora</name>
    <dbReference type="NCBI Taxonomy" id="1907219"/>
    <lineage>
        <taxon>Eukaryota</taxon>
        <taxon>Fungi</taxon>
        <taxon>Fungi incertae sedis</taxon>
        <taxon>Zoopagomycota</taxon>
        <taxon>Zoopagomycotina</taxon>
        <taxon>Zoopagomycetes</taxon>
        <taxon>Zoopagales</taxon>
        <taxon>Piptocephalidaceae</taxon>
        <taxon>Piptocephalis</taxon>
    </lineage>
</organism>
<dbReference type="PANTHER" id="PTHR12606:SF141">
    <property type="entry name" value="GH15225P-RELATED"/>
    <property type="match status" value="1"/>
</dbReference>
<evidence type="ECO:0000256" key="4">
    <source>
        <dbReference type="ARBA" id="ARBA00022807"/>
    </source>
</evidence>
<evidence type="ECO:0000256" key="1">
    <source>
        <dbReference type="ARBA" id="ARBA00005234"/>
    </source>
</evidence>
<keyword evidence="4" id="KW-0788">Thiol protease</keyword>
<dbReference type="InterPro" id="IPR038765">
    <property type="entry name" value="Papain-like_cys_pep_sf"/>
</dbReference>
<dbReference type="GO" id="GO:0006508">
    <property type="term" value="P:proteolysis"/>
    <property type="evidence" value="ECO:0007669"/>
    <property type="project" value="UniProtKB-KW"/>
</dbReference>
<evidence type="ECO:0000313" key="6">
    <source>
        <dbReference type="EMBL" id="RKP14754.1"/>
    </source>
</evidence>
<comment type="similarity">
    <text evidence="1">Belongs to the peptidase C48 family.</text>
</comment>
<dbReference type="PROSITE" id="PS50600">
    <property type="entry name" value="ULP_PROTEASE"/>
    <property type="match status" value="1"/>
</dbReference>
<dbReference type="GO" id="GO:0005634">
    <property type="term" value="C:nucleus"/>
    <property type="evidence" value="ECO:0007669"/>
    <property type="project" value="TreeGrafter"/>
</dbReference>
<dbReference type="AlphaFoldDB" id="A0A4P9Y7M8"/>
<proteinExistence type="inferred from homology"/>
<feature type="non-terminal residue" evidence="6">
    <location>
        <position position="1"/>
    </location>
</feature>
<dbReference type="FunFam" id="3.40.395.10:FF:000001">
    <property type="entry name" value="Sentrin-specific protease 1"/>
    <property type="match status" value="1"/>
</dbReference>
<dbReference type="GO" id="GO:0080090">
    <property type="term" value="P:regulation of primary metabolic process"/>
    <property type="evidence" value="ECO:0007669"/>
    <property type="project" value="UniProtKB-ARBA"/>
</dbReference>
<dbReference type="Proteomes" id="UP000267251">
    <property type="component" value="Unassembled WGS sequence"/>
</dbReference>
<dbReference type="InterPro" id="IPR003653">
    <property type="entry name" value="Peptidase_C48_C"/>
</dbReference>
<dbReference type="EMBL" id="KZ987794">
    <property type="protein sequence ID" value="RKP14754.1"/>
    <property type="molecule type" value="Genomic_DNA"/>
</dbReference>
<feature type="domain" description="Ubiquitin-like protease family profile" evidence="5">
    <location>
        <begin position="8"/>
        <end position="188"/>
    </location>
</feature>
<dbReference type="GO" id="GO:0016926">
    <property type="term" value="P:protein desumoylation"/>
    <property type="evidence" value="ECO:0007669"/>
    <property type="project" value="TreeGrafter"/>
</dbReference>
<dbReference type="Pfam" id="PF02902">
    <property type="entry name" value="Peptidase_C48"/>
    <property type="match status" value="1"/>
</dbReference>
<dbReference type="SUPFAM" id="SSF54001">
    <property type="entry name" value="Cysteine proteinases"/>
    <property type="match status" value="1"/>
</dbReference>
<accession>A0A4P9Y7M8</accession>
<evidence type="ECO:0000256" key="3">
    <source>
        <dbReference type="ARBA" id="ARBA00022801"/>
    </source>
</evidence>
<gene>
    <name evidence="6" type="ORF">BJ684DRAFT_8060</name>
</gene>
<dbReference type="PANTHER" id="PTHR12606">
    <property type="entry name" value="SENTRIN/SUMO-SPECIFIC PROTEASE"/>
    <property type="match status" value="1"/>
</dbReference>
<evidence type="ECO:0000259" key="5">
    <source>
        <dbReference type="PROSITE" id="PS50600"/>
    </source>
</evidence>
<dbReference type="GO" id="GO:0060255">
    <property type="term" value="P:regulation of macromolecule metabolic process"/>
    <property type="evidence" value="ECO:0007669"/>
    <property type="project" value="UniProtKB-ARBA"/>
</dbReference>
<keyword evidence="7" id="KW-1185">Reference proteome</keyword>
<evidence type="ECO:0000256" key="2">
    <source>
        <dbReference type="ARBA" id="ARBA00022670"/>
    </source>
</evidence>